<feature type="compositionally biased region" description="Polar residues" evidence="1">
    <location>
        <begin position="54"/>
        <end position="65"/>
    </location>
</feature>
<organism evidence="2 3">
    <name type="scientific">Candidatus Sulfotelmatobacter kueseliae</name>
    <dbReference type="NCBI Taxonomy" id="2042962"/>
    <lineage>
        <taxon>Bacteria</taxon>
        <taxon>Pseudomonadati</taxon>
        <taxon>Acidobacteriota</taxon>
        <taxon>Terriglobia</taxon>
        <taxon>Terriglobales</taxon>
        <taxon>Candidatus Korobacteraceae</taxon>
        <taxon>Candidatus Sulfotelmatobacter</taxon>
    </lineage>
</organism>
<feature type="region of interest" description="Disordered" evidence="1">
    <location>
        <begin position="31"/>
        <end position="73"/>
    </location>
</feature>
<evidence type="ECO:0000313" key="3">
    <source>
        <dbReference type="Proteomes" id="UP000238701"/>
    </source>
</evidence>
<sequence>MDPGSLTNGVYHNKTLGFTCKIPEGWVLRTDEMNAPNENDESSAQLPAADKTSNESQPPATSKNPQAPPTRAQSARVLLAAFSRPPQVRGQEVNASIVIAAEPVATYPGLTDALQYLSLLTEVAQAQGFTMDEDPYEIAIGTRKLVRGDSHKDVGTRVMRQSTLAMLQHGYAVSFTVIAGTDDDLEELIDGLDFATGRAQPATK</sequence>
<dbReference type="AlphaFoldDB" id="A0A2U3LC84"/>
<accession>A0A2U3LC84</accession>
<protein>
    <submittedName>
        <fullName evidence="2">Uncharacterized protein</fullName>
    </submittedName>
</protein>
<evidence type="ECO:0000256" key="1">
    <source>
        <dbReference type="SAM" id="MobiDB-lite"/>
    </source>
</evidence>
<proteinExistence type="predicted"/>
<dbReference type="EMBL" id="OMOD01000190">
    <property type="protein sequence ID" value="SPF49476.1"/>
    <property type="molecule type" value="Genomic_DNA"/>
</dbReference>
<gene>
    <name evidence="2" type="ORF">SBA1_910024</name>
</gene>
<dbReference type="Proteomes" id="UP000238701">
    <property type="component" value="Unassembled WGS sequence"/>
</dbReference>
<reference evidence="3" key="1">
    <citation type="submission" date="2018-02" db="EMBL/GenBank/DDBJ databases">
        <authorList>
            <person name="Hausmann B."/>
        </authorList>
    </citation>
    <scope>NUCLEOTIDE SEQUENCE [LARGE SCALE GENOMIC DNA]</scope>
    <source>
        <strain evidence="3">Peat soil MAG SbA1</strain>
    </source>
</reference>
<evidence type="ECO:0000313" key="2">
    <source>
        <dbReference type="EMBL" id="SPF49476.1"/>
    </source>
</evidence>
<name>A0A2U3LC84_9BACT</name>